<dbReference type="InterPro" id="IPR011604">
    <property type="entry name" value="PDDEXK-like_dom_sf"/>
</dbReference>
<sequence length="186" mass="21444">MNWRDHSRLTGKHALLGASNYHWLNYDADRLTNAVLNYQAKERGTRLHAFAAECIDLKQKLPKNKKTLNTYVNDAIGFRMDTEQVLYYSDNCFGTADAISFNDGFLRIHDLKTGAVPAHMEQLFIYAALFCLEYGYHPKDIRMELRIYQNDEVWVENPTEEEIDPIIAKIKEFDPIITDILLGVAA</sequence>
<protein>
    <submittedName>
        <fullName evidence="2">DUF2800 domain-containing protein</fullName>
    </submittedName>
</protein>
<proteinExistence type="predicted"/>
<comment type="caution">
    <text evidence="2">The sequence shown here is derived from an EMBL/GenBank/DDBJ whole genome shotgun (WGS) entry which is preliminary data.</text>
</comment>
<evidence type="ECO:0000256" key="1">
    <source>
        <dbReference type="ARBA" id="ARBA00022801"/>
    </source>
</evidence>
<dbReference type="GO" id="GO:0016787">
    <property type="term" value="F:hydrolase activity"/>
    <property type="evidence" value="ECO:0007669"/>
    <property type="project" value="UniProtKB-KW"/>
</dbReference>
<dbReference type="RefSeq" id="WP_117535356.1">
    <property type="nucleotide sequence ID" value="NZ_QVEZ01000002.1"/>
</dbReference>
<gene>
    <name evidence="2" type="ORF">DW905_04905</name>
</gene>
<reference evidence="2 3" key="1">
    <citation type="submission" date="2018-08" db="EMBL/GenBank/DDBJ databases">
        <title>A genome reference for cultivated species of the human gut microbiota.</title>
        <authorList>
            <person name="Zou Y."/>
            <person name="Xue W."/>
            <person name="Luo G."/>
        </authorList>
    </citation>
    <scope>NUCLEOTIDE SEQUENCE [LARGE SCALE GENOMIC DNA]</scope>
    <source>
        <strain evidence="2 3">AM42-11AC</strain>
    </source>
</reference>
<organism evidence="2 3">
    <name type="scientific">Faecalibacterium prausnitzii</name>
    <dbReference type="NCBI Taxonomy" id="853"/>
    <lineage>
        <taxon>Bacteria</taxon>
        <taxon>Bacillati</taxon>
        <taxon>Bacillota</taxon>
        <taxon>Clostridia</taxon>
        <taxon>Eubacteriales</taxon>
        <taxon>Oscillospiraceae</taxon>
        <taxon>Faecalibacterium</taxon>
    </lineage>
</organism>
<evidence type="ECO:0000313" key="3">
    <source>
        <dbReference type="Proteomes" id="UP000261079"/>
    </source>
</evidence>
<dbReference type="Gene3D" id="3.90.320.10">
    <property type="match status" value="1"/>
</dbReference>
<dbReference type="EMBL" id="QVEZ01000002">
    <property type="protein sequence ID" value="RGC06611.1"/>
    <property type="molecule type" value="Genomic_DNA"/>
</dbReference>
<name>A0A3E2V7W9_9FIRM</name>
<evidence type="ECO:0000313" key="2">
    <source>
        <dbReference type="EMBL" id="RGC06611.1"/>
    </source>
</evidence>
<dbReference type="Proteomes" id="UP000261079">
    <property type="component" value="Unassembled WGS sequence"/>
</dbReference>
<keyword evidence="1" id="KW-0378">Hydrolase</keyword>
<dbReference type="AlphaFoldDB" id="A0A3E2V7W9"/>
<accession>A0A3E2V7W9</accession>